<evidence type="ECO:0000256" key="7">
    <source>
        <dbReference type="ARBA" id="ARBA00023145"/>
    </source>
</evidence>
<evidence type="ECO:0000256" key="1">
    <source>
        <dbReference type="ARBA" id="ARBA00004239"/>
    </source>
</evidence>
<dbReference type="GO" id="GO:0006508">
    <property type="term" value="P:proteolysis"/>
    <property type="evidence" value="ECO:0007669"/>
    <property type="project" value="UniProtKB-KW"/>
</dbReference>
<dbReference type="InterPro" id="IPR018114">
    <property type="entry name" value="TRYPSIN_HIS"/>
</dbReference>
<comment type="subcellular location">
    <subcellularLocation>
        <location evidence="1">Secreted</location>
        <location evidence="1">Extracellular space</location>
    </subcellularLocation>
</comment>
<dbReference type="Pfam" id="PF00089">
    <property type="entry name" value="Trypsin"/>
    <property type="match status" value="1"/>
</dbReference>
<dbReference type="InterPro" id="IPR009003">
    <property type="entry name" value="Peptidase_S1_PA"/>
</dbReference>
<dbReference type="InterPro" id="IPR001254">
    <property type="entry name" value="Trypsin_dom"/>
</dbReference>
<dbReference type="OrthoDB" id="60866at2759"/>
<dbReference type="PANTHER" id="PTHR24276:SF97">
    <property type="entry name" value="GH13245P2-RELATED"/>
    <property type="match status" value="1"/>
</dbReference>
<dbReference type="SMART" id="SM00020">
    <property type="entry name" value="Tryp_SPc"/>
    <property type="match status" value="1"/>
</dbReference>
<dbReference type="EMBL" id="KR534879">
    <property type="protein sequence ID" value="AKR52927.1"/>
    <property type="molecule type" value="mRNA"/>
</dbReference>
<dbReference type="Gene3D" id="2.40.10.10">
    <property type="entry name" value="Trypsin-like serine proteases"/>
    <property type="match status" value="2"/>
</dbReference>
<sequence>MEMKILFVIGALIGASVGLPTDTNRIVNGVNAKNGSAPYMASLRDVNGNHFCGASILDERWILTAAHCLTDGHLDTVYVGSNHLSGDGEYYNVEEEIIHDKYFGQITGFKNDIALIKVSSAIKLSKTVRPIKLHKDFIRGGEKLKITGWGLTNQTHGEVPDALQELQVEALSNSKCKAITGVHLPAHLCTFRAPQKGVCMGDSGGPLVYKGKQVGVTSFVWEGCALGNPDFFTRVSLYVEWIKKIQKEYN</sequence>
<dbReference type="FunFam" id="2.40.10.10:FF:000036">
    <property type="entry name" value="Trypsin beta"/>
    <property type="match status" value="1"/>
</dbReference>
<dbReference type="EC" id="3.4.21.4" evidence="10"/>
<dbReference type="GO" id="GO:0007586">
    <property type="term" value="P:digestion"/>
    <property type="evidence" value="ECO:0007669"/>
    <property type="project" value="UniProtKB-KW"/>
</dbReference>
<dbReference type="AlphaFoldDB" id="A0A0K0TN27"/>
<dbReference type="PROSITE" id="PS00134">
    <property type="entry name" value="TRYPSIN_HIS"/>
    <property type="match status" value="1"/>
</dbReference>
<keyword evidence="7" id="KW-0865">Zymogen</keyword>
<comment type="catalytic activity">
    <reaction evidence="9">
        <text>Preferential cleavage: Arg-|-Xaa, Lys-|-Xaa.</text>
        <dbReference type="EC" id="3.4.21.4"/>
    </reaction>
</comment>
<evidence type="ECO:0000313" key="14">
    <source>
        <dbReference type="EMBL" id="AKR52927.1"/>
    </source>
</evidence>
<keyword evidence="5 11" id="KW-0378">Hydrolase</keyword>
<dbReference type="GO" id="GO:0005576">
    <property type="term" value="C:extracellular region"/>
    <property type="evidence" value="ECO:0007669"/>
    <property type="project" value="UniProtKB-SubCell"/>
</dbReference>
<evidence type="ECO:0000256" key="12">
    <source>
        <dbReference type="SAM" id="SignalP"/>
    </source>
</evidence>
<feature type="signal peptide" evidence="12">
    <location>
        <begin position="1"/>
        <end position="18"/>
    </location>
</feature>
<dbReference type="PROSITE" id="PS00135">
    <property type="entry name" value="TRYPSIN_SER"/>
    <property type="match status" value="1"/>
</dbReference>
<evidence type="ECO:0000256" key="11">
    <source>
        <dbReference type="RuleBase" id="RU363034"/>
    </source>
</evidence>
<dbReference type="InterPro" id="IPR050430">
    <property type="entry name" value="Peptidase_S1"/>
</dbReference>
<evidence type="ECO:0000256" key="9">
    <source>
        <dbReference type="ARBA" id="ARBA00036320"/>
    </source>
</evidence>
<name>A0A0K0TN27_CTEFE</name>
<keyword evidence="4" id="KW-0222">Digestion</keyword>
<keyword evidence="3 11" id="KW-0645">Protease</keyword>
<keyword evidence="6 11" id="KW-0720">Serine protease</keyword>
<organism evidence="14">
    <name type="scientific">Ctenocephalides felis</name>
    <name type="common">Cat flea</name>
    <dbReference type="NCBI Taxonomy" id="7515"/>
    <lineage>
        <taxon>Eukaryota</taxon>
        <taxon>Metazoa</taxon>
        <taxon>Ecdysozoa</taxon>
        <taxon>Arthropoda</taxon>
        <taxon>Hexapoda</taxon>
        <taxon>Insecta</taxon>
        <taxon>Pterygota</taxon>
        <taxon>Neoptera</taxon>
        <taxon>Endopterygota</taxon>
        <taxon>Siphonaptera</taxon>
        <taxon>Pulicidae</taxon>
        <taxon>Archaeopsyllinae</taxon>
        <taxon>Ctenocephalides</taxon>
    </lineage>
</organism>
<dbReference type="PANTHER" id="PTHR24276">
    <property type="entry name" value="POLYSERASE-RELATED"/>
    <property type="match status" value="1"/>
</dbReference>
<proteinExistence type="evidence at transcript level"/>
<dbReference type="PRINTS" id="PR00722">
    <property type="entry name" value="CHYMOTRYPSIN"/>
</dbReference>
<dbReference type="InterPro" id="IPR043504">
    <property type="entry name" value="Peptidase_S1_PA_chymotrypsin"/>
</dbReference>
<feature type="domain" description="Peptidase S1" evidence="13">
    <location>
        <begin position="26"/>
        <end position="247"/>
    </location>
</feature>
<dbReference type="GO" id="GO:0004252">
    <property type="term" value="F:serine-type endopeptidase activity"/>
    <property type="evidence" value="ECO:0007669"/>
    <property type="project" value="UniProtKB-EC"/>
</dbReference>
<evidence type="ECO:0000256" key="4">
    <source>
        <dbReference type="ARBA" id="ARBA00022757"/>
    </source>
</evidence>
<reference evidence="14" key="1">
    <citation type="journal article" date="2015" name="Parasit. Vectors">
        <title>Identification of genes associated with blood feeding in the cat flea, Ctenocephalides felis.</title>
        <authorList>
            <person name="Greene W.K."/>
            <person name="Macnish M.G."/>
            <person name="Rice K.L."/>
            <person name="Thompson R.C."/>
        </authorList>
    </citation>
    <scope>NUCLEOTIDE SEQUENCE</scope>
    <source>
        <strain evidence="14">B2</strain>
    </source>
</reference>
<accession>A0A0K0TN27</accession>
<comment type="similarity">
    <text evidence="2">Belongs to the peptidase S1 family.</text>
</comment>
<evidence type="ECO:0000256" key="2">
    <source>
        <dbReference type="ARBA" id="ARBA00007664"/>
    </source>
</evidence>
<dbReference type="InterPro" id="IPR001314">
    <property type="entry name" value="Peptidase_S1A"/>
</dbReference>
<evidence type="ECO:0000259" key="13">
    <source>
        <dbReference type="PROSITE" id="PS50240"/>
    </source>
</evidence>
<evidence type="ECO:0000256" key="3">
    <source>
        <dbReference type="ARBA" id="ARBA00022670"/>
    </source>
</evidence>
<dbReference type="PROSITE" id="PS50240">
    <property type="entry name" value="TRYPSIN_DOM"/>
    <property type="match status" value="1"/>
</dbReference>
<feature type="chain" id="PRO_5005452931" description="trypsin" evidence="12">
    <location>
        <begin position="19"/>
        <end position="250"/>
    </location>
</feature>
<keyword evidence="8" id="KW-1015">Disulfide bond</keyword>
<keyword evidence="12" id="KW-0732">Signal</keyword>
<evidence type="ECO:0000256" key="5">
    <source>
        <dbReference type="ARBA" id="ARBA00022801"/>
    </source>
</evidence>
<evidence type="ECO:0000256" key="6">
    <source>
        <dbReference type="ARBA" id="ARBA00022825"/>
    </source>
</evidence>
<dbReference type="SUPFAM" id="SSF50494">
    <property type="entry name" value="Trypsin-like serine proteases"/>
    <property type="match status" value="1"/>
</dbReference>
<evidence type="ECO:0000256" key="8">
    <source>
        <dbReference type="ARBA" id="ARBA00023157"/>
    </source>
</evidence>
<dbReference type="InterPro" id="IPR033116">
    <property type="entry name" value="TRYPSIN_SER"/>
</dbReference>
<dbReference type="CDD" id="cd00190">
    <property type="entry name" value="Tryp_SPc"/>
    <property type="match status" value="1"/>
</dbReference>
<protein>
    <recommendedName>
        <fullName evidence="10">trypsin</fullName>
        <ecNumber evidence="10">3.4.21.4</ecNumber>
    </recommendedName>
</protein>
<evidence type="ECO:0000256" key="10">
    <source>
        <dbReference type="ARBA" id="ARBA00038868"/>
    </source>
</evidence>